<dbReference type="PANTHER" id="PTHR43476:SF4">
    <property type="entry name" value="BLR0106 PROTEIN"/>
    <property type="match status" value="1"/>
</dbReference>
<dbReference type="GO" id="GO:0071949">
    <property type="term" value="F:FAD binding"/>
    <property type="evidence" value="ECO:0007669"/>
    <property type="project" value="InterPro"/>
</dbReference>
<dbReference type="EMBL" id="WHUV01000002">
    <property type="protein sequence ID" value="MQA54517.1"/>
    <property type="molecule type" value="Genomic_DNA"/>
</dbReference>
<gene>
    <name evidence="4" type="ORF">GDH07_14470</name>
</gene>
<reference evidence="4 5" key="1">
    <citation type="submission" date="2019-10" db="EMBL/GenBank/DDBJ databases">
        <title>Pseudomonas dajingensis sp. nov., isolated from the profound head ulcers of farmed Murray cod (Maccullochella peelii peelii).</title>
        <authorList>
            <person name="Liu Y."/>
        </authorList>
    </citation>
    <scope>NUCLEOTIDE SEQUENCE [LARGE SCALE GENOMIC DNA]</scope>
    <source>
        <strain evidence="4 5">MC042</strain>
    </source>
</reference>
<sequence length="386" mass="42326">MKIAIVGGGPSGLYLGLLLKRGAPDWQVEVVEQNAADATFGFGVVLADSGLQQLREADEASYDALCAATKQHEHQVIVQAETAIDIRLPVKGGAIPRLTLLQILEQQAEAAGVRVHYRERLESLADLARLGLDDADVVVGADGINSVVRRAFEGGFGTTSSTLGNHFAWYGTPKVFDASALVFRKYGGGHFVAHYYAYSDTMSTFVAECDDATWQRLDLGSLSDGQRQALMEKIFAPELQGAPLLDGGARVVWRQFPVIRNAHWTHGRHVLVGDALASAHFSIGSGTRIAMNDSIALARALLHCNGDALAGLAAYEQGHKPSKQKLIRASERSYLWYEDMARWMDDYSAEQFVYQFMTRTGRVDDQRLRREYPELMARLGRVGSPA</sequence>
<dbReference type="Gene3D" id="3.30.9.20">
    <property type="match status" value="1"/>
</dbReference>
<organism evidence="4 5">
    <name type="scientific">Pseudomonas piscis</name>
    <dbReference type="NCBI Taxonomy" id="2614538"/>
    <lineage>
        <taxon>Bacteria</taxon>
        <taxon>Pseudomonadati</taxon>
        <taxon>Pseudomonadota</taxon>
        <taxon>Gammaproteobacteria</taxon>
        <taxon>Pseudomonadales</taxon>
        <taxon>Pseudomonadaceae</taxon>
        <taxon>Pseudomonas</taxon>
    </lineage>
</organism>
<dbReference type="InterPro" id="IPR050631">
    <property type="entry name" value="PheA/TfdB_FAD_monoxygenase"/>
</dbReference>
<evidence type="ECO:0000313" key="4">
    <source>
        <dbReference type="EMBL" id="MQA54517.1"/>
    </source>
</evidence>
<accession>A0A7X1PMG5</accession>
<dbReference type="RefSeq" id="WP_152897983.1">
    <property type="nucleotide sequence ID" value="NZ_JBLAVA010000001.1"/>
</dbReference>
<evidence type="ECO:0000256" key="2">
    <source>
        <dbReference type="ARBA" id="ARBA00023027"/>
    </source>
</evidence>
<dbReference type="Proteomes" id="UP000486534">
    <property type="component" value="Unassembled WGS sequence"/>
</dbReference>
<keyword evidence="2" id="KW-0520">NAD</keyword>
<dbReference type="GO" id="GO:0004497">
    <property type="term" value="F:monooxygenase activity"/>
    <property type="evidence" value="ECO:0007669"/>
    <property type="project" value="UniProtKB-KW"/>
</dbReference>
<dbReference type="PANTHER" id="PTHR43476">
    <property type="entry name" value="3-(3-HYDROXY-PHENYL)PROPIONATE/3-HYDROXYCINNAMIC ACID HYDROXYLASE"/>
    <property type="match status" value="1"/>
</dbReference>
<keyword evidence="4" id="KW-0503">Monooxygenase</keyword>
<keyword evidence="1" id="KW-0560">Oxidoreductase</keyword>
<dbReference type="InterPro" id="IPR002938">
    <property type="entry name" value="FAD-bd"/>
</dbReference>
<name>A0A7X1PMG5_9PSED</name>
<protein>
    <submittedName>
        <fullName evidence="4">Monooxygenase</fullName>
    </submittedName>
</protein>
<feature type="domain" description="FAD-binding" evidence="3">
    <location>
        <begin position="2"/>
        <end position="329"/>
    </location>
</feature>
<evidence type="ECO:0000259" key="3">
    <source>
        <dbReference type="Pfam" id="PF01494"/>
    </source>
</evidence>
<dbReference type="InterPro" id="IPR036188">
    <property type="entry name" value="FAD/NAD-bd_sf"/>
</dbReference>
<evidence type="ECO:0000313" key="5">
    <source>
        <dbReference type="Proteomes" id="UP000486534"/>
    </source>
</evidence>
<dbReference type="PRINTS" id="PR00420">
    <property type="entry name" value="RNGMNOXGNASE"/>
</dbReference>
<dbReference type="SUPFAM" id="SSF51905">
    <property type="entry name" value="FAD/NAD(P)-binding domain"/>
    <property type="match status" value="1"/>
</dbReference>
<dbReference type="Gene3D" id="3.50.50.60">
    <property type="entry name" value="FAD/NAD(P)-binding domain"/>
    <property type="match status" value="1"/>
</dbReference>
<dbReference type="Pfam" id="PF01494">
    <property type="entry name" value="FAD_binding_3"/>
    <property type="match status" value="1"/>
</dbReference>
<evidence type="ECO:0000256" key="1">
    <source>
        <dbReference type="ARBA" id="ARBA00023002"/>
    </source>
</evidence>
<proteinExistence type="predicted"/>
<dbReference type="AlphaFoldDB" id="A0A7X1PMG5"/>
<comment type="caution">
    <text evidence="4">The sequence shown here is derived from an EMBL/GenBank/DDBJ whole genome shotgun (WGS) entry which is preliminary data.</text>
</comment>